<evidence type="ECO:0000259" key="6">
    <source>
        <dbReference type="PROSITE" id="PS51032"/>
    </source>
</evidence>
<organism evidence="7 8">
    <name type="scientific">Sphagnum troendelagicum</name>
    <dbReference type="NCBI Taxonomy" id="128251"/>
    <lineage>
        <taxon>Eukaryota</taxon>
        <taxon>Viridiplantae</taxon>
        <taxon>Streptophyta</taxon>
        <taxon>Embryophyta</taxon>
        <taxon>Bryophyta</taxon>
        <taxon>Sphagnophytina</taxon>
        <taxon>Sphagnopsida</taxon>
        <taxon>Sphagnales</taxon>
        <taxon>Sphagnaceae</taxon>
        <taxon>Sphagnum</taxon>
    </lineage>
</organism>
<evidence type="ECO:0000256" key="2">
    <source>
        <dbReference type="ARBA" id="ARBA00023015"/>
    </source>
</evidence>
<evidence type="ECO:0000313" key="8">
    <source>
        <dbReference type="Proteomes" id="UP001497512"/>
    </source>
</evidence>
<gene>
    <name evidence="7" type="ORF">CSSPTR1EN2_LOCUS2147</name>
</gene>
<dbReference type="Proteomes" id="UP001497512">
    <property type="component" value="Chromosome 10"/>
</dbReference>
<sequence>MSIFARLKIVEKHEFQRHLMLDHVMYIIKGHPKLHTFVGHDVDPMAHKEAIITIGNKQVKSTIQSNGAYETEDEAVRVQDLVALKLRKNDNRGTSRFKGASKHSSGKKWEARIGYTTTTSSAAAGGSWIIKKEDRYLCLHATEEEAARCVDMVALHFHAREDAITNFAPSQYTKEMVQQHLERSEKKDYKIPPDLHIWRAGPSSIEQVNRYQCSFTDKMSVLQIMLFTREVITDFAAIEGGAKCSL</sequence>
<dbReference type="InterPro" id="IPR036955">
    <property type="entry name" value="AP2/ERF_dom_sf"/>
</dbReference>
<reference evidence="7" key="1">
    <citation type="submission" date="2024-02" db="EMBL/GenBank/DDBJ databases">
        <authorList>
            <consortium name="ELIXIR-Norway"/>
            <consortium name="Elixir Norway"/>
        </authorList>
    </citation>
    <scope>NUCLEOTIDE SEQUENCE</scope>
</reference>
<keyword evidence="5" id="KW-0539">Nucleus</keyword>
<dbReference type="SMART" id="SM00380">
    <property type="entry name" value="AP2"/>
    <property type="match status" value="1"/>
</dbReference>
<keyword evidence="3" id="KW-0238">DNA-binding</keyword>
<comment type="subcellular location">
    <subcellularLocation>
        <location evidence="1">Nucleus</location>
    </subcellularLocation>
</comment>
<evidence type="ECO:0000256" key="1">
    <source>
        <dbReference type="ARBA" id="ARBA00004123"/>
    </source>
</evidence>
<keyword evidence="4" id="KW-0804">Transcription</keyword>
<keyword evidence="2" id="KW-0805">Transcription regulation</keyword>
<dbReference type="InterPro" id="IPR001471">
    <property type="entry name" value="AP2/ERF_dom"/>
</dbReference>
<keyword evidence="8" id="KW-1185">Reference proteome</keyword>
<evidence type="ECO:0000313" key="7">
    <source>
        <dbReference type="EMBL" id="CAK9193680.1"/>
    </source>
</evidence>
<proteinExistence type="predicted"/>
<evidence type="ECO:0000256" key="5">
    <source>
        <dbReference type="ARBA" id="ARBA00023242"/>
    </source>
</evidence>
<protein>
    <recommendedName>
        <fullName evidence="6">AP2/ERF domain-containing protein</fullName>
    </recommendedName>
</protein>
<evidence type="ECO:0000256" key="4">
    <source>
        <dbReference type="ARBA" id="ARBA00023163"/>
    </source>
</evidence>
<dbReference type="EMBL" id="OZ019902">
    <property type="protein sequence ID" value="CAK9193680.1"/>
    <property type="molecule type" value="Genomic_DNA"/>
</dbReference>
<name>A0ABP0TGY8_9BRYO</name>
<dbReference type="PANTHER" id="PTHR32467:SF96">
    <property type="entry name" value="OS03G0313100 PROTEIN"/>
    <property type="match status" value="1"/>
</dbReference>
<dbReference type="PANTHER" id="PTHR32467">
    <property type="entry name" value="AP2-LIKE ETHYLENE-RESPONSIVE TRANSCRIPTION FACTOR"/>
    <property type="match status" value="1"/>
</dbReference>
<evidence type="ECO:0000256" key="3">
    <source>
        <dbReference type="ARBA" id="ARBA00023125"/>
    </source>
</evidence>
<dbReference type="PROSITE" id="PS51032">
    <property type="entry name" value="AP2_ERF"/>
    <property type="match status" value="1"/>
</dbReference>
<accession>A0ABP0TGY8</accession>
<feature type="domain" description="AP2/ERF" evidence="6">
    <location>
        <begin position="96"/>
        <end position="168"/>
    </location>
</feature>
<dbReference type="Gene3D" id="3.30.730.10">
    <property type="entry name" value="AP2/ERF domain"/>
    <property type="match status" value="1"/>
</dbReference>